<gene>
    <name evidence="2" type="ORF">CVD27_17720</name>
</gene>
<accession>A0A2N5HC30</accession>
<keyword evidence="3" id="KW-1185">Reference proteome</keyword>
<evidence type="ECO:0000256" key="1">
    <source>
        <dbReference type="SAM" id="MobiDB-lite"/>
    </source>
</evidence>
<proteinExistence type="predicted"/>
<feature type="compositionally biased region" description="Basic and acidic residues" evidence="1">
    <location>
        <begin position="49"/>
        <end position="64"/>
    </location>
</feature>
<feature type="region of interest" description="Disordered" evidence="1">
    <location>
        <begin position="41"/>
        <end position="72"/>
    </location>
</feature>
<dbReference type="Proteomes" id="UP000234950">
    <property type="component" value="Unassembled WGS sequence"/>
</dbReference>
<dbReference type="OrthoDB" id="2454402at2"/>
<reference evidence="2 3" key="1">
    <citation type="submission" date="2017-11" db="EMBL/GenBank/DDBJ databases">
        <title>Comparitive Functional Genomics of Dry Heat Resistant strains isolated from the Viking Spacecraft.</title>
        <authorList>
            <person name="Seuylemezian A."/>
            <person name="Cooper K."/>
            <person name="Vaishampayan P."/>
        </authorList>
    </citation>
    <scope>NUCLEOTIDE SEQUENCE [LARGE SCALE GENOMIC DNA]</scope>
    <source>
        <strain evidence="2 3">V32-6</strain>
    </source>
</reference>
<protein>
    <submittedName>
        <fullName evidence="2">Uncharacterized protein</fullName>
    </submittedName>
</protein>
<dbReference type="AlphaFoldDB" id="A0A2N5HC30"/>
<evidence type="ECO:0000313" key="3">
    <source>
        <dbReference type="Proteomes" id="UP000234950"/>
    </source>
</evidence>
<sequence>MLTFCAERVNVLSKENLTNKESAYEGRDKAYVDVDRMINEGLSGGSVHSRHDAANIEEAHDLPKEQPPAEIE</sequence>
<name>A0A2N5HC30_9BACI</name>
<dbReference type="EMBL" id="PGVE01000064">
    <property type="protein sequence ID" value="PLS03081.1"/>
    <property type="molecule type" value="Genomic_DNA"/>
</dbReference>
<comment type="caution">
    <text evidence="2">The sequence shown here is derived from an EMBL/GenBank/DDBJ whole genome shotgun (WGS) entry which is preliminary data.</text>
</comment>
<evidence type="ECO:0000313" key="2">
    <source>
        <dbReference type="EMBL" id="PLS03081.1"/>
    </source>
</evidence>
<organism evidence="2 3">
    <name type="scientific">Neobacillus cucumis</name>
    <dbReference type="NCBI Taxonomy" id="1740721"/>
    <lineage>
        <taxon>Bacteria</taxon>
        <taxon>Bacillati</taxon>
        <taxon>Bacillota</taxon>
        <taxon>Bacilli</taxon>
        <taxon>Bacillales</taxon>
        <taxon>Bacillaceae</taxon>
        <taxon>Neobacillus</taxon>
    </lineage>
</organism>